<organism evidence="1 2">
    <name type="scientific">Plakobranchus ocellatus</name>
    <dbReference type="NCBI Taxonomy" id="259542"/>
    <lineage>
        <taxon>Eukaryota</taxon>
        <taxon>Metazoa</taxon>
        <taxon>Spiralia</taxon>
        <taxon>Lophotrochozoa</taxon>
        <taxon>Mollusca</taxon>
        <taxon>Gastropoda</taxon>
        <taxon>Heterobranchia</taxon>
        <taxon>Euthyneura</taxon>
        <taxon>Panpulmonata</taxon>
        <taxon>Sacoglossa</taxon>
        <taxon>Placobranchoidea</taxon>
        <taxon>Plakobranchidae</taxon>
        <taxon>Plakobranchus</taxon>
    </lineage>
</organism>
<dbReference type="Gene3D" id="2.130.10.10">
    <property type="entry name" value="YVTN repeat-like/Quinoprotein amine dehydrogenase"/>
    <property type="match status" value="1"/>
</dbReference>
<dbReference type="SUPFAM" id="SSF50978">
    <property type="entry name" value="WD40 repeat-like"/>
    <property type="match status" value="1"/>
</dbReference>
<reference evidence="1 2" key="1">
    <citation type="journal article" date="2021" name="Elife">
        <title>Chloroplast acquisition without the gene transfer in kleptoplastic sea slugs, Plakobranchus ocellatus.</title>
        <authorList>
            <person name="Maeda T."/>
            <person name="Takahashi S."/>
            <person name="Yoshida T."/>
            <person name="Shimamura S."/>
            <person name="Takaki Y."/>
            <person name="Nagai Y."/>
            <person name="Toyoda A."/>
            <person name="Suzuki Y."/>
            <person name="Arimoto A."/>
            <person name="Ishii H."/>
            <person name="Satoh N."/>
            <person name="Nishiyama T."/>
            <person name="Hasebe M."/>
            <person name="Maruyama T."/>
            <person name="Minagawa J."/>
            <person name="Obokata J."/>
            <person name="Shigenobu S."/>
        </authorList>
    </citation>
    <scope>NUCLEOTIDE SEQUENCE [LARGE SCALE GENOMIC DNA]</scope>
</reference>
<dbReference type="Proteomes" id="UP000735302">
    <property type="component" value="Unassembled WGS sequence"/>
</dbReference>
<dbReference type="InterPro" id="IPR006885">
    <property type="entry name" value="NADH_UbQ_FeS_4_mit-like"/>
</dbReference>
<feature type="non-terminal residue" evidence="1">
    <location>
        <position position="670"/>
    </location>
</feature>
<evidence type="ECO:0000313" key="1">
    <source>
        <dbReference type="EMBL" id="GFO50416.1"/>
    </source>
</evidence>
<keyword evidence="2" id="KW-1185">Reference proteome</keyword>
<comment type="caution">
    <text evidence="1">The sequence shown here is derived from an EMBL/GenBank/DDBJ whole genome shotgun (WGS) entry which is preliminary data.</text>
</comment>
<dbReference type="PANTHER" id="PTHR12219:SF17">
    <property type="entry name" value="WD REPEAT-CONTAINING PROTEIN 93"/>
    <property type="match status" value="1"/>
</dbReference>
<dbReference type="InterPro" id="IPR049547">
    <property type="entry name" value="WDR93_beta-prop"/>
</dbReference>
<dbReference type="InterPro" id="IPR036322">
    <property type="entry name" value="WD40_repeat_dom_sf"/>
</dbReference>
<sequence>MQLEDDSDYLLDPDQLRDILPQPYRMIDKILTQLVDSVWEIIETKDNAILSEARKIRPPLFDEAQPLHLYDDASSMVSSADGKYIFFGLANGIAVMDAFSQAHLYSWKEDNVQITSIQSHLIGPDVHLLITLDDMGTARLFLWAYNHIFLVKALNENPPEATSKILCQKCEASKKGDYIGALFENTGTKEMWLEVHKLPVEGWLNELETIGAAAHKHMEEEIKEAENKEADVMENAEPRHVNVVNNATLEKLGAKLSIPVHILKIKPPPEQPLPGNSSSNIYSALTKVDTGDVLGVGLNHILNPAHLESRDDIFKHRHESHLKYLAQEKEDQIIQANFHFLSASSMLSHGLDQTPANDHPVCIAVWWAGSPHLCQYSLFKSGGKDLEYKPDIVWPFTSAITCCATSDCTSYVAVGLENGNVVLWNRQIGLYKAVLNASTKSLVKSIRFLHPCLFPADVPHYPPYPTSAAAFLLAECSDGSQALFDTCDGSQQIPRCVAEKPENDDDKQNLLQILSALPELMVYTQKDGNMYIKDIGTGAALCQIGLPATHKLQNPWDPIFALGGGGQFLYVKGEGTEINEEGETNDISGIFMYHLRSCPLLDQYWSRGYSDRELMVYTTADQRIAPLMQERLQQQALRKPRLQQRWSQLRSELDVIQMARQAPLNSMRIT</sequence>
<dbReference type="Pfam" id="PF21030">
    <property type="entry name" value="WDR93"/>
    <property type="match status" value="1"/>
</dbReference>
<dbReference type="EMBL" id="BLXT01008609">
    <property type="protein sequence ID" value="GFO50416.1"/>
    <property type="molecule type" value="Genomic_DNA"/>
</dbReference>
<proteinExistence type="predicted"/>
<dbReference type="GO" id="GO:0022900">
    <property type="term" value="P:electron transport chain"/>
    <property type="evidence" value="ECO:0007669"/>
    <property type="project" value="InterPro"/>
</dbReference>
<dbReference type="AlphaFoldDB" id="A0AAV4E309"/>
<gene>
    <name evidence="1" type="ORF">PoB_007692100</name>
</gene>
<accession>A0AAV4E309</accession>
<name>A0AAV4E309_9GAST</name>
<evidence type="ECO:0000313" key="2">
    <source>
        <dbReference type="Proteomes" id="UP000735302"/>
    </source>
</evidence>
<dbReference type="InterPro" id="IPR015943">
    <property type="entry name" value="WD40/YVTN_repeat-like_dom_sf"/>
</dbReference>
<dbReference type="PANTHER" id="PTHR12219">
    <property type="entry name" value="NADH-UBIQUINONE OXIDOREDUCTASE"/>
    <property type="match status" value="1"/>
</dbReference>
<protein>
    <submittedName>
        <fullName evidence="1">WD repeat-containing protein 93</fullName>
    </submittedName>
</protein>